<feature type="domain" description="AsmA" evidence="2">
    <location>
        <begin position="27"/>
        <end position="555"/>
    </location>
</feature>
<keyword evidence="1" id="KW-0472">Membrane</keyword>
<evidence type="ECO:0000256" key="1">
    <source>
        <dbReference type="SAM" id="Phobius"/>
    </source>
</evidence>
<feature type="transmembrane region" description="Helical" evidence="1">
    <location>
        <begin position="27"/>
        <end position="47"/>
    </location>
</feature>
<keyword evidence="4" id="KW-1185">Reference proteome</keyword>
<accession>A0A0R0C5A7</accession>
<keyword evidence="1" id="KW-0812">Transmembrane</keyword>
<dbReference type="EMBL" id="LDJI01000011">
    <property type="protein sequence ID" value="KRG64921.1"/>
    <property type="molecule type" value="Genomic_DNA"/>
</dbReference>
<dbReference type="PATRIC" id="fig|405444.3.peg.221"/>
<dbReference type="STRING" id="405444.ABB26_06100"/>
<dbReference type="InterPro" id="IPR007844">
    <property type="entry name" value="AsmA"/>
</dbReference>
<reference evidence="3 4" key="1">
    <citation type="submission" date="2015-05" db="EMBL/GenBank/DDBJ databases">
        <title>Genome sequencing and analysis of members of genus Stenotrophomonas.</title>
        <authorList>
            <person name="Patil P.P."/>
            <person name="Midha S."/>
            <person name="Patil P.B."/>
        </authorList>
    </citation>
    <scope>NUCLEOTIDE SEQUENCE [LARGE SCALE GENOMIC DNA]</scope>
    <source>
        <strain evidence="3 4">DSM 18929</strain>
    </source>
</reference>
<gene>
    <name evidence="3" type="ORF">ABB26_06100</name>
</gene>
<protein>
    <submittedName>
        <fullName evidence="3">Membrane protein</fullName>
    </submittedName>
</protein>
<sequence length="656" mass="71174">MNTSSAQATSHKSRWRFKRPGKRGRRWLAALALMVVAVISLILLWDWNWFKGPVERAVQARTGRALHIGNLDVDLGSTTTLRADAITFANASWAREPHMASAERVEIDLRLWPLLRASVQLPEVRLTRPDVLLQTAPGRDQRGNWDFLGGAGGEPPQLRRLQIDDGTLQFLDEAGRTDVQLHLQSGKAKGADATPPILVEGKGRWRGATFTLRGDTESPLELADSAAPFRIHLDARAGATRAIASGTLTNPFQLQVFDLRFRLSGQDMDDLYPLIGLAIPSSPPYQLDGQLQRDHQIWRYEKFNGRVGDSDLSGDVQIDVAGARPRLTANLLSRRLDFDDLAGFVGAPPRTGGTESANAQQKARAAQLASKATVLPDKTYDLSKLRAMDADVRWKAQHINSPSLPLDDMDAHLKLDDGLLRLEPLDFGVAGGNIRSDIRMDARRPQIATTLNATLRRVQLGQLFPDAKLAEQASGGISGSVRLTGNGNSVAAMLGSSDGDVAIGMGRGHIGNLLMELAGLDVAESVKFLFTGDRQIPLRCAFADFGVSDGLMRTRAMAFDTTDTLVLGEGTVSLKQEQLDLLLRPRPKDVSILALRSPLRIGGSFKDPSFRPDFKALGIRGAIALTLASITPPAALLATLETGPGKDVDCGGRYAR</sequence>
<proteinExistence type="predicted"/>
<evidence type="ECO:0000313" key="4">
    <source>
        <dbReference type="Proteomes" id="UP000050864"/>
    </source>
</evidence>
<dbReference type="Proteomes" id="UP000050864">
    <property type="component" value="Unassembled WGS sequence"/>
</dbReference>
<evidence type="ECO:0000313" key="3">
    <source>
        <dbReference type="EMBL" id="KRG64921.1"/>
    </source>
</evidence>
<keyword evidence="1" id="KW-1133">Transmembrane helix</keyword>
<dbReference type="Pfam" id="PF05170">
    <property type="entry name" value="AsmA"/>
    <property type="match status" value="1"/>
</dbReference>
<dbReference type="AlphaFoldDB" id="A0A0R0C5A7"/>
<comment type="caution">
    <text evidence="3">The sequence shown here is derived from an EMBL/GenBank/DDBJ whole genome shotgun (WGS) entry which is preliminary data.</text>
</comment>
<dbReference type="PANTHER" id="PTHR30441">
    <property type="entry name" value="DUF748 DOMAIN-CONTAINING PROTEIN"/>
    <property type="match status" value="1"/>
</dbReference>
<dbReference type="PANTHER" id="PTHR30441:SF9">
    <property type="entry name" value="ASMA FAMILY PROTEIN YHJG"/>
    <property type="match status" value="1"/>
</dbReference>
<dbReference type="GO" id="GO:0090313">
    <property type="term" value="P:regulation of protein targeting to membrane"/>
    <property type="evidence" value="ECO:0007669"/>
    <property type="project" value="TreeGrafter"/>
</dbReference>
<dbReference type="InterPro" id="IPR052894">
    <property type="entry name" value="AsmA-related"/>
</dbReference>
<name>A0A0R0C5A7_9GAMM</name>
<evidence type="ECO:0000259" key="2">
    <source>
        <dbReference type="Pfam" id="PF05170"/>
    </source>
</evidence>
<dbReference type="GO" id="GO:0005886">
    <property type="term" value="C:plasma membrane"/>
    <property type="evidence" value="ECO:0007669"/>
    <property type="project" value="TreeGrafter"/>
</dbReference>
<organism evidence="3 4">
    <name type="scientific">Stenotrophomonas humi</name>
    <dbReference type="NCBI Taxonomy" id="405444"/>
    <lineage>
        <taxon>Bacteria</taxon>
        <taxon>Pseudomonadati</taxon>
        <taxon>Pseudomonadota</taxon>
        <taxon>Gammaproteobacteria</taxon>
        <taxon>Lysobacterales</taxon>
        <taxon>Lysobacteraceae</taxon>
        <taxon>Stenotrophomonas</taxon>
    </lineage>
</organism>